<protein>
    <recommendedName>
        <fullName evidence="3">SAM-dependent methyltransferase</fullName>
    </recommendedName>
</protein>
<dbReference type="EMBL" id="BAAASJ010000016">
    <property type="protein sequence ID" value="GAA2624876.1"/>
    <property type="molecule type" value="Genomic_DNA"/>
</dbReference>
<proteinExistence type="predicted"/>
<gene>
    <name evidence="1" type="ORF">GCM10010307_11470</name>
</gene>
<evidence type="ECO:0000313" key="1">
    <source>
        <dbReference type="EMBL" id="GAA2624876.1"/>
    </source>
</evidence>
<name>A0ABN3QFT3_9ACTN</name>
<evidence type="ECO:0000313" key="2">
    <source>
        <dbReference type="Proteomes" id="UP001500151"/>
    </source>
</evidence>
<sequence length="67" mass="7449">MSDDRQTLFDRIGDGRWPSTTPARLHASVSAMGPAYQKVLDFGTGADLPLEPTYARFTPPKMLRPSR</sequence>
<keyword evidence="2" id="KW-1185">Reference proteome</keyword>
<accession>A0ABN3QFT3</accession>
<evidence type="ECO:0008006" key="3">
    <source>
        <dbReference type="Google" id="ProtNLM"/>
    </source>
</evidence>
<organism evidence="1 2">
    <name type="scientific">Streptomyces vastus</name>
    <dbReference type="NCBI Taxonomy" id="285451"/>
    <lineage>
        <taxon>Bacteria</taxon>
        <taxon>Bacillati</taxon>
        <taxon>Actinomycetota</taxon>
        <taxon>Actinomycetes</taxon>
        <taxon>Kitasatosporales</taxon>
        <taxon>Streptomycetaceae</taxon>
        <taxon>Streptomyces</taxon>
    </lineage>
</organism>
<dbReference type="Proteomes" id="UP001500151">
    <property type="component" value="Unassembled WGS sequence"/>
</dbReference>
<reference evidence="1 2" key="1">
    <citation type="journal article" date="2019" name="Int. J. Syst. Evol. Microbiol.">
        <title>The Global Catalogue of Microorganisms (GCM) 10K type strain sequencing project: providing services to taxonomists for standard genome sequencing and annotation.</title>
        <authorList>
            <consortium name="The Broad Institute Genomics Platform"/>
            <consortium name="The Broad Institute Genome Sequencing Center for Infectious Disease"/>
            <person name="Wu L."/>
            <person name="Ma J."/>
        </authorList>
    </citation>
    <scope>NUCLEOTIDE SEQUENCE [LARGE SCALE GENOMIC DNA]</scope>
    <source>
        <strain evidence="1 2">JCM 4524</strain>
    </source>
</reference>
<dbReference type="RefSeq" id="WP_344387901.1">
    <property type="nucleotide sequence ID" value="NZ_BAAASJ010000016.1"/>
</dbReference>
<comment type="caution">
    <text evidence="1">The sequence shown here is derived from an EMBL/GenBank/DDBJ whole genome shotgun (WGS) entry which is preliminary data.</text>
</comment>